<feature type="transmembrane region" description="Helical" evidence="1">
    <location>
        <begin position="27"/>
        <end position="45"/>
    </location>
</feature>
<keyword evidence="1" id="KW-0472">Membrane</keyword>
<evidence type="ECO:0000313" key="2">
    <source>
        <dbReference type="EMBL" id="MCU7693586.1"/>
    </source>
</evidence>
<keyword evidence="1" id="KW-1133">Transmembrane helix</keyword>
<feature type="transmembrane region" description="Helical" evidence="1">
    <location>
        <begin position="52"/>
        <end position="70"/>
    </location>
</feature>
<dbReference type="EMBL" id="JAOTPL010000003">
    <property type="protein sequence ID" value="MCU7693586.1"/>
    <property type="molecule type" value="Genomic_DNA"/>
</dbReference>
<feature type="transmembrane region" description="Helical" evidence="1">
    <location>
        <begin position="109"/>
        <end position="131"/>
    </location>
</feature>
<comment type="caution">
    <text evidence="2">The sequence shown here is derived from an EMBL/GenBank/DDBJ whole genome shotgun (WGS) entry which is preliminary data.</text>
</comment>
<accession>A0AAE3INI6</accession>
<keyword evidence="1" id="KW-0812">Transmembrane</keyword>
<dbReference type="Proteomes" id="UP001209317">
    <property type="component" value="Unassembled WGS sequence"/>
</dbReference>
<protein>
    <submittedName>
        <fullName evidence="2">Uncharacterized protein</fullName>
    </submittedName>
</protein>
<evidence type="ECO:0000313" key="3">
    <source>
        <dbReference type="Proteomes" id="UP001209317"/>
    </source>
</evidence>
<reference evidence="2" key="1">
    <citation type="submission" date="2022-10" db="EMBL/GenBank/DDBJ databases">
        <authorList>
            <person name="Kim H.S."/>
            <person name="Kim J.-S."/>
            <person name="Suh M.K."/>
            <person name="Eom M.K."/>
            <person name="Lee J.-S."/>
        </authorList>
    </citation>
    <scope>NUCLEOTIDE SEQUENCE</scope>
    <source>
        <strain evidence="2">LIP-5</strain>
    </source>
</reference>
<feature type="transmembrane region" description="Helical" evidence="1">
    <location>
        <begin position="151"/>
        <end position="172"/>
    </location>
</feature>
<keyword evidence="3" id="KW-1185">Reference proteome</keyword>
<organism evidence="2 3">
    <name type="scientific">Haoranjiania flava</name>
    <dbReference type="NCBI Taxonomy" id="1856322"/>
    <lineage>
        <taxon>Bacteria</taxon>
        <taxon>Pseudomonadati</taxon>
        <taxon>Bacteroidota</taxon>
        <taxon>Chitinophagia</taxon>
        <taxon>Chitinophagales</taxon>
        <taxon>Chitinophagaceae</taxon>
        <taxon>Haoranjiania</taxon>
    </lineage>
</organism>
<dbReference type="AlphaFoldDB" id="A0AAE3INI6"/>
<dbReference type="RefSeq" id="WP_263037073.1">
    <property type="nucleotide sequence ID" value="NZ_JAOTPL010000003.1"/>
</dbReference>
<sequence length="187" mass="20599">MNRNIILTIALTALAVALFRIMPRWEGVWGITPIFSIALFSGSIFKSNKGMAFLLPVLALFFSDVLWQLIDGSGFYPGQFVNYILFVMITCIGFFINKNNVVNIGLASLAAPTAFFLLSNFSVWVSGGGLARPKNFAGLMQTYVDGLPFYFPWQLASTLFFSALLFGGMYLLSAHKKTTSSFSENAV</sequence>
<name>A0AAE3INI6_9BACT</name>
<dbReference type="InterPro" id="IPR046487">
    <property type="entry name" value="DUF6580"/>
</dbReference>
<proteinExistence type="predicted"/>
<evidence type="ECO:0000256" key="1">
    <source>
        <dbReference type="SAM" id="Phobius"/>
    </source>
</evidence>
<dbReference type="Pfam" id="PF20221">
    <property type="entry name" value="DUF6580"/>
    <property type="match status" value="1"/>
</dbReference>
<gene>
    <name evidence="2" type="ORF">OD355_03545</name>
</gene>
<feature type="transmembrane region" description="Helical" evidence="1">
    <location>
        <begin position="76"/>
        <end position="97"/>
    </location>
</feature>